<reference evidence="5 6" key="1">
    <citation type="submission" date="2019-06" db="EMBL/GenBank/DDBJ databases">
        <title>Draft genome of Aliikangiella marina GYP-15.</title>
        <authorList>
            <person name="Wang G."/>
        </authorList>
    </citation>
    <scope>NUCLEOTIDE SEQUENCE [LARGE SCALE GENOMIC DNA]</scope>
    <source>
        <strain evidence="5 6">GYP-15</strain>
    </source>
</reference>
<evidence type="ECO:0000256" key="3">
    <source>
        <dbReference type="ARBA" id="ARBA00022839"/>
    </source>
</evidence>
<sequence>MSWFNHHNWFGLSSQRFNFDREKCLLDPRVVESYLAASKIGRTQNLVSTKIVAVDFETTGLDSKHDKIISMGFCPIVDFKIKLADCFHIVVKPDQSLQSDNVTIHGLTDDQVNTGVPAKRALELFLEKTYGAVILAHYQKIERSFIQQLAKRIIGSPLPLHFLDTLEIAHKIKTRRNELITAGSLRLFNLRKEYGLPNYTAHNALEDALATAELLFALLADLGLSKESAKLADLNLKYCKD</sequence>
<evidence type="ECO:0000313" key="5">
    <source>
        <dbReference type="EMBL" id="TQV76785.1"/>
    </source>
</evidence>
<keyword evidence="3" id="KW-0269">Exonuclease</keyword>
<accession>A0A545THV7</accession>
<dbReference type="GO" id="GO:0008408">
    <property type="term" value="F:3'-5' exonuclease activity"/>
    <property type="evidence" value="ECO:0007669"/>
    <property type="project" value="TreeGrafter"/>
</dbReference>
<dbReference type="PANTHER" id="PTHR30231:SF4">
    <property type="entry name" value="PROTEIN NEN2"/>
    <property type="match status" value="1"/>
</dbReference>
<keyword evidence="2" id="KW-0378">Hydrolase</keyword>
<dbReference type="GO" id="GO:0003676">
    <property type="term" value="F:nucleic acid binding"/>
    <property type="evidence" value="ECO:0007669"/>
    <property type="project" value="InterPro"/>
</dbReference>
<dbReference type="CDD" id="cd06127">
    <property type="entry name" value="DEDDh"/>
    <property type="match status" value="1"/>
</dbReference>
<dbReference type="InterPro" id="IPR013520">
    <property type="entry name" value="Ribonucl_H"/>
</dbReference>
<comment type="caution">
    <text evidence="5">The sequence shown here is derived from an EMBL/GenBank/DDBJ whole genome shotgun (WGS) entry which is preliminary data.</text>
</comment>
<keyword evidence="1" id="KW-0540">Nuclease</keyword>
<protein>
    <recommendedName>
        <fullName evidence="4">Exonuclease domain-containing protein</fullName>
    </recommendedName>
</protein>
<organism evidence="5 6">
    <name type="scientific">Aliikangiella marina</name>
    <dbReference type="NCBI Taxonomy" id="1712262"/>
    <lineage>
        <taxon>Bacteria</taxon>
        <taxon>Pseudomonadati</taxon>
        <taxon>Pseudomonadota</taxon>
        <taxon>Gammaproteobacteria</taxon>
        <taxon>Oceanospirillales</taxon>
        <taxon>Pleioneaceae</taxon>
        <taxon>Aliikangiella</taxon>
    </lineage>
</organism>
<dbReference type="GO" id="GO:0006259">
    <property type="term" value="P:DNA metabolic process"/>
    <property type="evidence" value="ECO:0007669"/>
    <property type="project" value="UniProtKB-ARBA"/>
</dbReference>
<dbReference type="AlphaFoldDB" id="A0A545THV7"/>
<name>A0A545THV7_9GAMM</name>
<dbReference type="SUPFAM" id="SSF53098">
    <property type="entry name" value="Ribonuclease H-like"/>
    <property type="match status" value="1"/>
</dbReference>
<dbReference type="OrthoDB" id="5497329at2"/>
<gene>
    <name evidence="5" type="ORF">FLL45_02175</name>
</gene>
<evidence type="ECO:0000313" key="6">
    <source>
        <dbReference type="Proteomes" id="UP000317839"/>
    </source>
</evidence>
<proteinExistence type="predicted"/>
<dbReference type="GO" id="GO:0005829">
    <property type="term" value="C:cytosol"/>
    <property type="evidence" value="ECO:0007669"/>
    <property type="project" value="TreeGrafter"/>
</dbReference>
<keyword evidence="6" id="KW-1185">Reference proteome</keyword>
<evidence type="ECO:0000256" key="2">
    <source>
        <dbReference type="ARBA" id="ARBA00022801"/>
    </source>
</evidence>
<dbReference type="InterPro" id="IPR036397">
    <property type="entry name" value="RNaseH_sf"/>
</dbReference>
<dbReference type="Proteomes" id="UP000317839">
    <property type="component" value="Unassembled WGS sequence"/>
</dbReference>
<evidence type="ECO:0000256" key="1">
    <source>
        <dbReference type="ARBA" id="ARBA00022722"/>
    </source>
</evidence>
<dbReference type="EMBL" id="VIKR01000001">
    <property type="protein sequence ID" value="TQV76785.1"/>
    <property type="molecule type" value="Genomic_DNA"/>
</dbReference>
<dbReference type="PANTHER" id="PTHR30231">
    <property type="entry name" value="DNA POLYMERASE III SUBUNIT EPSILON"/>
    <property type="match status" value="1"/>
</dbReference>
<dbReference type="Pfam" id="PF00929">
    <property type="entry name" value="RNase_T"/>
    <property type="match status" value="1"/>
</dbReference>
<dbReference type="InterPro" id="IPR012337">
    <property type="entry name" value="RNaseH-like_sf"/>
</dbReference>
<dbReference type="RefSeq" id="WP_142888145.1">
    <property type="nucleotide sequence ID" value="NZ_VIKR01000001.1"/>
</dbReference>
<dbReference type="Gene3D" id="3.30.420.10">
    <property type="entry name" value="Ribonuclease H-like superfamily/Ribonuclease H"/>
    <property type="match status" value="1"/>
</dbReference>
<dbReference type="SMART" id="SM00479">
    <property type="entry name" value="EXOIII"/>
    <property type="match status" value="1"/>
</dbReference>
<evidence type="ECO:0000259" key="4">
    <source>
        <dbReference type="SMART" id="SM00479"/>
    </source>
</evidence>
<feature type="domain" description="Exonuclease" evidence="4">
    <location>
        <begin position="50"/>
        <end position="224"/>
    </location>
</feature>